<dbReference type="InterPro" id="IPR036397">
    <property type="entry name" value="RNaseH_sf"/>
</dbReference>
<protein>
    <recommendedName>
        <fullName evidence="1">Integrase catalytic domain-containing protein</fullName>
    </recommendedName>
</protein>
<dbReference type="GO" id="GO:0015074">
    <property type="term" value="P:DNA integration"/>
    <property type="evidence" value="ECO:0007669"/>
    <property type="project" value="InterPro"/>
</dbReference>
<dbReference type="PANTHER" id="PTHR46148">
    <property type="entry name" value="CHROMO DOMAIN-CONTAINING PROTEIN"/>
    <property type="match status" value="1"/>
</dbReference>
<organism evidence="3 4">
    <name type="scientific">Solanum verrucosum</name>
    <dbReference type="NCBI Taxonomy" id="315347"/>
    <lineage>
        <taxon>Eukaryota</taxon>
        <taxon>Viridiplantae</taxon>
        <taxon>Streptophyta</taxon>
        <taxon>Embryophyta</taxon>
        <taxon>Tracheophyta</taxon>
        <taxon>Spermatophyta</taxon>
        <taxon>Magnoliopsida</taxon>
        <taxon>eudicotyledons</taxon>
        <taxon>Gunneridae</taxon>
        <taxon>Pentapetalae</taxon>
        <taxon>asterids</taxon>
        <taxon>lamiids</taxon>
        <taxon>Solanales</taxon>
        <taxon>Solanaceae</taxon>
        <taxon>Solanoideae</taxon>
        <taxon>Solaneae</taxon>
        <taxon>Solanum</taxon>
    </lineage>
</organism>
<dbReference type="InterPro" id="IPR001584">
    <property type="entry name" value="Integrase_cat-core"/>
</dbReference>
<evidence type="ECO:0000259" key="1">
    <source>
        <dbReference type="PROSITE" id="PS50994"/>
    </source>
</evidence>
<dbReference type="PROSITE" id="PS50994">
    <property type="entry name" value="INTEGRASE"/>
    <property type="match status" value="1"/>
</dbReference>
<dbReference type="SUPFAM" id="SSF53098">
    <property type="entry name" value="Ribonuclease H-like"/>
    <property type="match status" value="1"/>
</dbReference>
<dbReference type="InterPro" id="IPR012337">
    <property type="entry name" value="RNaseH-like_sf"/>
</dbReference>
<dbReference type="GO" id="GO:0003676">
    <property type="term" value="F:nucleic acid binding"/>
    <property type="evidence" value="ECO:0007669"/>
    <property type="project" value="InterPro"/>
</dbReference>
<evidence type="ECO:0000313" key="2">
    <source>
        <dbReference type="EMBL" id="WMV15181.1"/>
    </source>
</evidence>
<dbReference type="EMBL" id="CP133613">
    <property type="protein sequence ID" value="WMV15181.1"/>
    <property type="molecule type" value="Genomic_DNA"/>
</dbReference>
<dbReference type="AlphaFoldDB" id="A0AAF0Q895"/>
<accession>A0AAF0Q895</accession>
<name>A0AAF0Q895_SOLVR</name>
<dbReference type="SUPFAM" id="SSF54160">
    <property type="entry name" value="Chromo domain-like"/>
    <property type="match status" value="1"/>
</dbReference>
<reference evidence="3" key="1">
    <citation type="submission" date="2023-08" db="EMBL/GenBank/DDBJ databases">
        <title>A de novo genome assembly of Solanum verrucosum Schlechtendal, a Mexican diploid species geographically isolated from the other diploid A-genome species in potato relatives.</title>
        <authorList>
            <person name="Hosaka K."/>
        </authorList>
    </citation>
    <scope>NUCLEOTIDE SEQUENCE</scope>
    <source>
        <tissue evidence="3">Young leaves</tissue>
    </source>
</reference>
<dbReference type="EMBL" id="CP133613">
    <property type="protein sequence ID" value="WMV15184.1"/>
    <property type="molecule type" value="Genomic_DNA"/>
</dbReference>
<dbReference type="Pfam" id="PF24626">
    <property type="entry name" value="SH3_Tf2-1"/>
    <property type="match status" value="1"/>
</dbReference>
<keyword evidence="4" id="KW-1185">Reference proteome</keyword>
<evidence type="ECO:0000313" key="4">
    <source>
        <dbReference type="Proteomes" id="UP001234989"/>
    </source>
</evidence>
<gene>
    <name evidence="2" type="ORF">MTR67_008566</name>
    <name evidence="3" type="ORF">MTR67_008569</name>
</gene>
<dbReference type="Gene3D" id="3.30.420.10">
    <property type="entry name" value="Ribonuclease H-like superfamily/Ribonuclease H"/>
    <property type="match status" value="1"/>
</dbReference>
<dbReference type="Proteomes" id="UP001234989">
    <property type="component" value="Chromosome 2"/>
</dbReference>
<sequence>MSFFLTLEIIDTKSDPTVNLIKKELVGATTIKRETLIVFGDADDIAIDVDVNVGIDIGDVGAKKWCAERLARIYIREVVHLHGVPASIISDRGSQFTSSFWMTFQEELGTRVHLSTTFYPQTNCQSERIIQILENMLRACVMDFGVGDRVFLRVSPMKGAMRFERRGKLSPRYIGPFEILRAVGEVAYELALPPALSAIHPVFHVSMMRRYVPDESHVSIAILVRDVRQLRLRAFPVVKVRWRHHPVEEATWETEQEMREQFPSLFETLVFFFPKLIYLVKDALMELVSMVDV</sequence>
<feature type="domain" description="Integrase catalytic" evidence="1">
    <location>
        <begin position="12"/>
        <end position="179"/>
    </location>
</feature>
<evidence type="ECO:0000313" key="3">
    <source>
        <dbReference type="EMBL" id="WMV15184.1"/>
    </source>
</evidence>
<proteinExistence type="predicted"/>
<dbReference type="PANTHER" id="PTHR46148:SF60">
    <property type="entry name" value="CHROMO DOMAIN-CONTAINING PROTEIN"/>
    <property type="match status" value="1"/>
</dbReference>
<dbReference type="InterPro" id="IPR016197">
    <property type="entry name" value="Chromo-like_dom_sf"/>
</dbReference>
<dbReference type="InterPro" id="IPR056924">
    <property type="entry name" value="SH3_Tf2-1"/>
</dbReference>